<evidence type="ECO:0000313" key="3">
    <source>
        <dbReference type="EMBL" id="OIK28340.1"/>
    </source>
</evidence>
<comment type="caution">
    <text evidence="3">The sequence shown here is derived from an EMBL/GenBank/DDBJ whole genome shotgun (WGS) entry which is preliminary data.</text>
</comment>
<protein>
    <recommendedName>
        <fullName evidence="2">DUF4232 domain-containing protein</fullName>
    </recommendedName>
</protein>
<dbReference type="EMBL" id="LBDA02000012">
    <property type="protein sequence ID" value="OIK28340.1"/>
    <property type="molecule type" value="Genomic_DNA"/>
</dbReference>
<keyword evidence="1" id="KW-0732">Signal</keyword>
<dbReference type="RefSeq" id="WP_046420295.1">
    <property type="nucleotide sequence ID" value="NZ_LBDA02000012.1"/>
</dbReference>
<dbReference type="InterPro" id="IPR025326">
    <property type="entry name" value="DUF4232"/>
</dbReference>
<name>A0A1J4Q770_9ACTN</name>
<keyword evidence="4" id="KW-1185">Reference proteome</keyword>
<dbReference type="Pfam" id="PF14016">
    <property type="entry name" value="DUF4232"/>
    <property type="match status" value="1"/>
</dbReference>
<accession>A0A1J4Q770</accession>
<sequence length="158" mass="16057">MAALALAVTAGGGIAAAAPAKAESFAPSACRPANHMARITAAPASSGHSHYRVTLTAPRGYESCVLAGSPTGVRFFEHGRRTGAAAGHYGDQRTKVTFGPGHPVHFDIQVPDMRCGTPSNEASFTLRAPGGEIPGTSFAEGRFSVASGTLIGPVQRGA</sequence>
<reference evidence="3" key="1">
    <citation type="submission" date="2016-10" db="EMBL/GenBank/DDBJ databases">
        <title>Genome sequence of Streptomyces malaysiense MUSC 136.</title>
        <authorList>
            <person name="Lee L.-H."/>
            <person name="Ser H.-L."/>
        </authorList>
    </citation>
    <scope>NUCLEOTIDE SEQUENCE [LARGE SCALE GENOMIC DNA]</scope>
    <source>
        <strain evidence="3">MUSC 136</strain>
    </source>
</reference>
<evidence type="ECO:0000256" key="1">
    <source>
        <dbReference type="SAM" id="SignalP"/>
    </source>
</evidence>
<dbReference type="AlphaFoldDB" id="A0A1J4Q770"/>
<gene>
    <name evidence="3" type="ORF">VT52_006680</name>
</gene>
<dbReference type="OrthoDB" id="3576029at2"/>
<organism evidence="3 4">
    <name type="scientific">Streptomyces malaysiense</name>
    <dbReference type="NCBI Taxonomy" id="1428626"/>
    <lineage>
        <taxon>Bacteria</taxon>
        <taxon>Bacillati</taxon>
        <taxon>Actinomycetota</taxon>
        <taxon>Actinomycetes</taxon>
        <taxon>Kitasatosporales</taxon>
        <taxon>Streptomycetaceae</taxon>
        <taxon>Streptomyces</taxon>
    </lineage>
</organism>
<feature type="chain" id="PRO_5039470877" description="DUF4232 domain-containing protein" evidence="1">
    <location>
        <begin position="18"/>
        <end position="158"/>
    </location>
</feature>
<proteinExistence type="predicted"/>
<evidence type="ECO:0000313" key="4">
    <source>
        <dbReference type="Proteomes" id="UP000034838"/>
    </source>
</evidence>
<dbReference type="Proteomes" id="UP000034838">
    <property type="component" value="Unassembled WGS sequence"/>
</dbReference>
<evidence type="ECO:0000259" key="2">
    <source>
        <dbReference type="Pfam" id="PF14016"/>
    </source>
</evidence>
<feature type="domain" description="DUF4232" evidence="2">
    <location>
        <begin position="38"/>
        <end position="122"/>
    </location>
</feature>
<feature type="signal peptide" evidence="1">
    <location>
        <begin position="1"/>
        <end position="17"/>
    </location>
</feature>